<evidence type="ECO:0000313" key="3">
    <source>
        <dbReference type="Proteomes" id="UP000000644"/>
    </source>
</evidence>
<name>A1VVV2_POLNA</name>
<dbReference type="InterPro" id="IPR001736">
    <property type="entry name" value="PLipase_D/transphosphatidylase"/>
</dbReference>
<dbReference type="SUPFAM" id="SSF56024">
    <property type="entry name" value="Phospholipase D/nuclease"/>
    <property type="match status" value="2"/>
</dbReference>
<dbReference type="InterPro" id="IPR025202">
    <property type="entry name" value="PLD-like_dom"/>
</dbReference>
<gene>
    <name evidence="2" type="ordered locus">Pnap_4507</name>
</gene>
<dbReference type="Pfam" id="PF13091">
    <property type="entry name" value="PLDc_2"/>
    <property type="match status" value="2"/>
</dbReference>
<dbReference type="CDD" id="cd09159">
    <property type="entry name" value="PLDc_ybhO_like_2"/>
    <property type="match status" value="1"/>
</dbReference>
<organism evidence="2 3">
    <name type="scientific">Polaromonas naphthalenivorans (strain CJ2)</name>
    <dbReference type="NCBI Taxonomy" id="365044"/>
    <lineage>
        <taxon>Bacteria</taxon>
        <taxon>Pseudomonadati</taxon>
        <taxon>Pseudomonadota</taxon>
        <taxon>Betaproteobacteria</taxon>
        <taxon>Burkholderiales</taxon>
        <taxon>Comamonadaceae</taxon>
        <taxon>Polaromonas</taxon>
    </lineage>
</organism>
<geneLocation type="plasmid" evidence="2 3">
    <name>pPNAP02</name>
</geneLocation>
<protein>
    <submittedName>
        <fullName evidence="2">Phospholipase D/Transphosphatidylase</fullName>
    </submittedName>
</protein>
<dbReference type="Gene3D" id="3.30.870.10">
    <property type="entry name" value="Endonuclease Chain A"/>
    <property type="match status" value="2"/>
</dbReference>
<dbReference type="GO" id="GO:0030572">
    <property type="term" value="F:phosphatidyltransferase activity"/>
    <property type="evidence" value="ECO:0007669"/>
    <property type="project" value="UniProtKB-ARBA"/>
</dbReference>
<dbReference type="AlphaFoldDB" id="A1VVV2"/>
<dbReference type="Proteomes" id="UP000000644">
    <property type="component" value="Plasmid pPNAP02"/>
</dbReference>
<keyword evidence="3" id="KW-1185">Reference proteome</keyword>
<dbReference type="HOGENOM" id="CLU_038053_0_2_4"/>
<dbReference type="KEGG" id="pna:Pnap_4507"/>
<dbReference type="EMBL" id="CP000531">
    <property type="protein sequence ID" value="ABM39780.1"/>
    <property type="molecule type" value="Genomic_DNA"/>
</dbReference>
<dbReference type="PROSITE" id="PS50035">
    <property type="entry name" value="PLD"/>
    <property type="match status" value="2"/>
</dbReference>
<accession>A1VVV2</accession>
<dbReference type="eggNOG" id="COG1502">
    <property type="taxonomic scope" value="Bacteria"/>
</dbReference>
<proteinExistence type="predicted"/>
<reference evidence="3" key="1">
    <citation type="journal article" date="2009" name="Environ. Microbiol.">
        <title>The genome of Polaromonas naphthalenivorans strain CJ2, isolated from coal tar-contaminated sediment, reveals physiological and metabolic versatility and evolution through extensive horizontal gene transfer.</title>
        <authorList>
            <person name="Yagi J.M."/>
            <person name="Sims D."/>
            <person name="Brettin T."/>
            <person name="Bruce D."/>
            <person name="Madsen E.L."/>
        </authorList>
    </citation>
    <scope>NUCLEOTIDE SEQUENCE [LARGE SCALE GENOMIC DNA]</scope>
    <source>
        <strain evidence="3">CJ2</strain>
        <plasmid evidence="3">Plasmid pPNAP02</plasmid>
    </source>
</reference>
<dbReference type="SMART" id="SM00155">
    <property type="entry name" value="PLDc"/>
    <property type="match status" value="2"/>
</dbReference>
<dbReference type="GO" id="GO:0032049">
    <property type="term" value="P:cardiolipin biosynthetic process"/>
    <property type="evidence" value="ECO:0007669"/>
    <property type="project" value="UniProtKB-ARBA"/>
</dbReference>
<sequence length="372" mass="42946">MYRGPEPGIHSFRSEARLSQIDQLFTEGDALYEAMLASIDSANTVVRMESYIFASDEVGWRFAQALVKSAAAGVDVRVHLDAAGAWGSTSSSLQRYLRDHGVQLRWFHRWSWREPLRYNRRSHRKLLVVDDRVAYIGGFNIHRESSRQCYGESRWRDTHAEVSGALAADAAYLFDAFWRGHRCWTPVERDVRELQLVSNHSRACRHRIRCLYAEAFQSANERIYLTTPYFVPDLSTLHHLMACARRGVDVRLLVPAKSDVPITRWAAHALYASLMSAGVRIYEYLPRMLHAKTVVVDRHWATLGSANFDYRSFFLNYELLLATTAPDDCERLHRQFCEDISASRLIHGDRWSGRSWTNLPLEAIGRALRRWL</sequence>
<dbReference type="PANTHER" id="PTHR21248">
    <property type="entry name" value="CARDIOLIPIN SYNTHASE"/>
    <property type="match status" value="1"/>
</dbReference>
<dbReference type="CDD" id="cd09110">
    <property type="entry name" value="PLDc_CLS_1"/>
    <property type="match status" value="1"/>
</dbReference>
<dbReference type="PANTHER" id="PTHR21248:SF22">
    <property type="entry name" value="PHOSPHOLIPASE D"/>
    <property type="match status" value="1"/>
</dbReference>
<keyword evidence="2" id="KW-0614">Plasmid</keyword>
<feature type="domain" description="PLD phosphodiesterase" evidence="1">
    <location>
        <begin position="118"/>
        <end position="145"/>
    </location>
</feature>
<feature type="domain" description="PLD phosphodiesterase" evidence="1">
    <location>
        <begin position="285"/>
        <end position="312"/>
    </location>
</feature>
<evidence type="ECO:0000259" key="1">
    <source>
        <dbReference type="PROSITE" id="PS50035"/>
    </source>
</evidence>
<evidence type="ECO:0000313" key="2">
    <source>
        <dbReference type="EMBL" id="ABM39780.1"/>
    </source>
</evidence>